<reference evidence="1 2" key="1">
    <citation type="submission" date="2020-10" db="EMBL/GenBank/DDBJ databases">
        <authorList>
            <person name="Mohd Rani F."/>
        </authorList>
    </citation>
    <scope>NUCLEOTIDE SEQUENCE [LARGE SCALE GENOMIC DNA]</scope>
    <source>
        <strain evidence="1 2">AC1583</strain>
    </source>
</reference>
<protein>
    <submittedName>
        <fullName evidence="1">Uncharacterized protein</fullName>
    </submittedName>
</protein>
<dbReference type="EMBL" id="JADAZL010000027">
    <property type="protein sequence ID" value="MBE2166789.1"/>
    <property type="molecule type" value="Genomic_DNA"/>
</dbReference>
<sequence>IGAIQANIDYSYSYSSSDATGKVLDSGTGAIKRTVSVVDVFSGGTVSANPAATATGNSVANTMGVVAVDVFNNYKLPITLIGNKGEKVTDSTDKHETWVTVYYEEGIVLEKIQVALPSQLKGFGDGNFEVELSIDGQVYKKSVAAGSSLVEIALDNNTDKFLGGKTYTVKIYKRTSATTTELVMNTTNKVTDKIASSIARKSRWSEQPPLYYAEIGQLLIWEPRTIEQEGSLNNYSQLMMKNIPTGTSRVEVKYKMAGASQWSTLTSSAALYNNTAGWYKAGLNTLENNTLYDYQYLAYNAKGEILGGGQGVINTALNQATVTQKALAATDLPSVYIDKQETVNTKQDVVKGLFVASSDDSGSVSLNGSGYSPATVNVPIKLKYNFNNEILKKYGNNFVLIFKNSSDGYTKTLQNFAINADTASTDFYIDLSNEDFLKLKSDSEFTDQWHIDYFDVKLALVEDNKFLEIGMMRQKVISQIINHPFTPWGREGIPTRIIGIPTDNHIYNYMDLGGGSYLKVNNQGVDAKKVLLYYRELGSVEPYKVSSANPLKDVYGQEINGDFQLDLRDIDPLKKYEFQYVSFNKDYIVINRQQGVLEQNAQGAKVTTTPLNYGGDGFILFSGTDIQFIDQFKPVTSASTSAKLKIRKVGTAVWEQIALTGTSDWFSWNGNQGRDGEYEFQLDSFNGTTQTTPSGSIIGKLRLGSQPKVLSYIPKSFAQNQITLAGQPTGSSKVTVKYGTAAGLLNKTAVLTVGSDGKAILDATDLAEQNLLGSTTVYYSYETTDANGKLLNRATGYVNVGVGAGSGQHTNQLNDSWLDFQPAQNNGSKMELFYRKRQVDASGNFVSDLVSADINSDAYWASSNQFQKVSITSSNGI</sequence>
<evidence type="ECO:0000313" key="1">
    <source>
        <dbReference type="EMBL" id="MBE2166789.1"/>
    </source>
</evidence>
<accession>A0ABR9NPZ0</accession>
<dbReference type="Proteomes" id="UP000619170">
    <property type="component" value="Unassembled WGS sequence"/>
</dbReference>
<evidence type="ECO:0000313" key="2">
    <source>
        <dbReference type="Proteomes" id="UP000619170"/>
    </source>
</evidence>
<comment type="caution">
    <text evidence="1">The sequence shown here is derived from an EMBL/GenBank/DDBJ whole genome shotgun (WGS) entry which is preliminary data.</text>
</comment>
<feature type="non-terminal residue" evidence="1">
    <location>
        <position position="877"/>
    </location>
</feature>
<organism evidence="1 2">
    <name type="scientific">Acinetobacter oleivorans</name>
    <dbReference type="NCBI Taxonomy" id="1148157"/>
    <lineage>
        <taxon>Bacteria</taxon>
        <taxon>Pseudomonadati</taxon>
        <taxon>Pseudomonadota</taxon>
        <taxon>Gammaproteobacteria</taxon>
        <taxon>Moraxellales</taxon>
        <taxon>Moraxellaceae</taxon>
        <taxon>Acinetobacter</taxon>
    </lineage>
</organism>
<name>A0ABR9NPZ0_9GAMM</name>
<proteinExistence type="predicted"/>
<keyword evidence="2" id="KW-1185">Reference proteome</keyword>
<reference evidence="2" key="2">
    <citation type="submission" date="2023-07" db="EMBL/GenBank/DDBJ databases">
        <title>Acinetobacter oleivorans assembled AC1583.</title>
        <authorList>
            <person name="Yeo C.C."/>
        </authorList>
    </citation>
    <scope>NUCLEOTIDE SEQUENCE [LARGE SCALE GENOMIC DNA]</scope>
    <source>
        <strain evidence="2">AC1583</strain>
    </source>
</reference>
<gene>
    <name evidence="1" type="ORF">IIQ43_19950</name>
</gene>
<feature type="non-terminal residue" evidence="1">
    <location>
        <position position="1"/>
    </location>
</feature>